<dbReference type="InterPro" id="IPR001568">
    <property type="entry name" value="RNase_T2-like"/>
</dbReference>
<keyword evidence="3" id="KW-0540">Nuclease</keyword>
<dbReference type="GO" id="GO:0016787">
    <property type="term" value="F:hydrolase activity"/>
    <property type="evidence" value="ECO:0007669"/>
    <property type="project" value="UniProtKB-KW"/>
</dbReference>
<name>A9CQZ0_9APHY</name>
<evidence type="ECO:0000256" key="10">
    <source>
        <dbReference type="SAM" id="SignalP"/>
    </source>
</evidence>
<sequence>MATSTTLAVIIAIAGLASATPNSQVAIDLSRAFNSMCSLNGPASCQNSTPTADLCCFEAPGGLIMQTQFWDADPPRGPSDSWTIHGLWPNNCDGTFAENCDPSRDYTDIAGLLTDQGAEDTLDFMQTYWVDFEGKNEEFWEHEWKTHGTCYSTLDPSCLPSDSPTGAEAVAFFETVVKLFKTLPTYDLLTDAGISPTEEKTFTLKELTDALSAATGVTPALNCDGKKLNAIEWYFNLKGSVIDGEFIPIDAISKGSCRESGIEYLPKTGDDFTTTYTDSSCLAALHGRSRDLVDARQ</sequence>
<dbReference type="EC" id="4.6.1.19" evidence="2"/>
<keyword evidence="5" id="KW-1015">Disulfide bond</keyword>
<keyword evidence="6" id="KW-0325">Glycoprotein</keyword>
<evidence type="ECO:0000256" key="2">
    <source>
        <dbReference type="ARBA" id="ARBA00012571"/>
    </source>
</evidence>
<dbReference type="GO" id="GO:0003723">
    <property type="term" value="F:RNA binding"/>
    <property type="evidence" value="ECO:0007669"/>
    <property type="project" value="InterPro"/>
</dbReference>
<dbReference type="Gene3D" id="3.90.730.10">
    <property type="entry name" value="Ribonuclease T2-like"/>
    <property type="match status" value="1"/>
</dbReference>
<reference evidence="11" key="1">
    <citation type="submission" date="2007-12" db="EMBL/GenBank/DDBJ databases">
        <title>Ribonuclease Lb32.</title>
        <authorList>
            <person name="Itagaki T."/>
        </authorList>
    </citation>
    <scope>NUCLEOTIDE SEQUENCE</scope>
</reference>
<dbReference type="InterPro" id="IPR033130">
    <property type="entry name" value="RNase_T2_His_AS_2"/>
</dbReference>
<dbReference type="PANTHER" id="PTHR11240:SF22">
    <property type="entry name" value="RIBONUCLEASE T2"/>
    <property type="match status" value="1"/>
</dbReference>
<evidence type="ECO:0000256" key="8">
    <source>
        <dbReference type="PIRSR" id="PIRSR633697-1"/>
    </source>
</evidence>
<evidence type="ECO:0000256" key="1">
    <source>
        <dbReference type="ARBA" id="ARBA00007469"/>
    </source>
</evidence>
<feature type="chain" id="PRO_5010958827" description="ribonuclease T2" evidence="10">
    <location>
        <begin position="20"/>
        <end position="297"/>
    </location>
</feature>
<dbReference type="InterPro" id="IPR033697">
    <property type="entry name" value="Ribonuclease_T2_eukaryotic"/>
</dbReference>
<dbReference type="Pfam" id="PF00445">
    <property type="entry name" value="Ribonuclease_T2"/>
    <property type="match status" value="1"/>
</dbReference>
<proteinExistence type="evidence at transcript level"/>
<dbReference type="PANTHER" id="PTHR11240">
    <property type="entry name" value="RIBONUCLEASE T2"/>
    <property type="match status" value="1"/>
</dbReference>
<evidence type="ECO:0000256" key="4">
    <source>
        <dbReference type="ARBA" id="ARBA00022801"/>
    </source>
</evidence>
<keyword evidence="10" id="KW-0732">Signal</keyword>
<dbReference type="PROSITE" id="PS00531">
    <property type="entry name" value="RNASE_T2_2"/>
    <property type="match status" value="1"/>
</dbReference>
<feature type="active site" evidence="8">
    <location>
        <position position="85"/>
    </location>
</feature>
<keyword evidence="7" id="KW-0456">Lyase</keyword>
<keyword evidence="4" id="KW-0378">Hydrolase</keyword>
<evidence type="ECO:0000256" key="5">
    <source>
        <dbReference type="ARBA" id="ARBA00023157"/>
    </source>
</evidence>
<dbReference type="InterPro" id="IPR018188">
    <property type="entry name" value="RNase_T2_His_AS_1"/>
</dbReference>
<dbReference type="CDD" id="cd01061">
    <property type="entry name" value="RNase_T2_euk"/>
    <property type="match status" value="1"/>
</dbReference>
<feature type="active site" evidence="8">
    <location>
        <position position="143"/>
    </location>
</feature>
<dbReference type="FunFam" id="3.90.730.10:FF:000004">
    <property type="entry name" value="Ribonuclease T2-like"/>
    <property type="match status" value="1"/>
</dbReference>
<dbReference type="GO" id="GO:0005576">
    <property type="term" value="C:extracellular region"/>
    <property type="evidence" value="ECO:0007669"/>
    <property type="project" value="TreeGrafter"/>
</dbReference>
<feature type="signal peptide" evidence="10">
    <location>
        <begin position="1"/>
        <end position="19"/>
    </location>
</feature>
<dbReference type="AlphaFoldDB" id="A9CQZ0"/>
<organism evidence="11">
    <name type="scientific">Lenzites betulinus</name>
    <dbReference type="NCBI Taxonomy" id="5632"/>
    <lineage>
        <taxon>Eukaryota</taxon>
        <taxon>Fungi</taxon>
        <taxon>Dikarya</taxon>
        <taxon>Basidiomycota</taxon>
        <taxon>Agaricomycotina</taxon>
        <taxon>Agaricomycetes</taxon>
        <taxon>Polyporales</taxon>
        <taxon>Polyporaceae</taxon>
        <taxon>Lenzites</taxon>
    </lineage>
</organism>
<comment type="similarity">
    <text evidence="1 9">Belongs to the RNase T2 family.</text>
</comment>
<dbReference type="PROSITE" id="PS00530">
    <property type="entry name" value="RNASE_T2_1"/>
    <property type="match status" value="1"/>
</dbReference>
<accession>A9CQZ0</accession>
<gene>
    <name evidence="11" type="primary">RNLb32</name>
</gene>
<evidence type="ECO:0000313" key="11">
    <source>
        <dbReference type="EMBL" id="BAF94337.1"/>
    </source>
</evidence>
<feature type="active site" evidence="8">
    <location>
        <position position="147"/>
    </location>
</feature>
<dbReference type="GO" id="GO:0006401">
    <property type="term" value="P:RNA catabolic process"/>
    <property type="evidence" value="ECO:0007669"/>
    <property type="project" value="TreeGrafter"/>
</dbReference>
<dbReference type="SUPFAM" id="SSF55895">
    <property type="entry name" value="Ribonuclease Rh-like"/>
    <property type="match status" value="1"/>
</dbReference>
<evidence type="ECO:0000256" key="6">
    <source>
        <dbReference type="ARBA" id="ARBA00023180"/>
    </source>
</evidence>
<dbReference type="GO" id="GO:0033897">
    <property type="term" value="F:ribonuclease T2 activity"/>
    <property type="evidence" value="ECO:0007669"/>
    <property type="project" value="UniProtKB-EC"/>
</dbReference>
<dbReference type="EMBL" id="AB370193">
    <property type="protein sequence ID" value="BAF94337.1"/>
    <property type="molecule type" value="mRNA"/>
</dbReference>
<dbReference type="EMBL" id="AB427161">
    <property type="protein sequence ID" value="BAG12851.1"/>
    <property type="molecule type" value="Genomic_DNA"/>
</dbReference>
<dbReference type="InterPro" id="IPR036430">
    <property type="entry name" value="RNase_T2-like_sf"/>
</dbReference>
<evidence type="ECO:0000256" key="7">
    <source>
        <dbReference type="ARBA" id="ARBA00023239"/>
    </source>
</evidence>
<evidence type="ECO:0000256" key="9">
    <source>
        <dbReference type="RuleBase" id="RU004328"/>
    </source>
</evidence>
<evidence type="ECO:0000256" key="3">
    <source>
        <dbReference type="ARBA" id="ARBA00022722"/>
    </source>
</evidence>
<protein>
    <recommendedName>
        <fullName evidence="2">ribonuclease T2</fullName>
        <ecNumber evidence="2">4.6.1.19</ecNumber>
    </recommendedName>
</protein>